<organism evidence="1 2">
    <name type="scientific">Janthinobacterium agaricidamnosum NBRC 102515 = DSM 9628</name>
    <dbReference type="NCBI Taxonomy" id="1349767"/>
    <lineage>
        <taxon>Bacteria</taxon>
        <taxon>Pseudomonadati</taxon>
        <taxon>Pseudomonadota</taxon>
        <taxon>Betaproteobacteria</taxon>
        <taxon>Burkholderiales</taxon>
        <taxon>Oxalobacteraceae</taxon>
        <taxon>Janthinobacterium</taxon>
    </lineage>
</organism>
<dbReference type="PATRIC" id="fig|1349767.4.peg.869"/>
<reference evidence="1 2" key="1">
    <citation type="journal article" date="2015" name="Genome Announc.">
        <title>Genome Sequence of Mushroom Soft-Rot Pathogen Janthinobacterium agaricidamnosum.</title>
        <authorList>
            <person name="Graupner K."/>
            <person name="Lackner G."/>
            <person name="Hertweck C."/>
        </authorList>
    </citation>
    <scope>NUCLEOTIDE SEQUENCE [LARGE SCALE GENOMIC DNA]</scope>
    <source>
        <strain evidence="2">NBRC 102515 / DSM 9628</strain>
    </source>
</reference>
<dbReference type="HOGENOM" id="CLU_3200828_0_0_4"/>
<dbReference type="Proteomes" id="UP000027604">
    <property type="component" value="Chromosome I"/>
</dbReference>
<proteinExistence type="predicted"/>
<name>W0VBC8_9BURK</name>
<sequence>MRIERDSGISLIIFKTPDGTARVTRLKTAGGVARQGERLFGHYIM</sequence>
<evidence type="ECO:0000313" key="2">
    <source>
        <dbReference type="Proteomes" id="UP000027604"/>
    </source>
</evidence>
<gene>
    <name evidence="1" type="ORF">GJA_4307</name>
</gene>
<dbReference type="AlphaFoldDB" id="W0VBC8"/>
<protein>
    <submittedName>
        <fullName evidence="1">Uncharacterized protein</fullName>
    </submittedName>
</protein>
<dbReference type="EMBL" id="HG322949">
    <property type="protein sequence ID" value="CDG84915.1"/>
    <property type="molecule type" value="Genomic_DNA"/>
</dbReference>
<accession>W0VBC8</accession>
<dbReference type="KEGG" id="jag:GJA_4307"/>
<keyword evidence="2" id="KW-1185">Reference proteome</keyword>
<evidence type="ECO:0000313" key="1">
    <source>
        <dbReference type="EMBL" id="CDG84915.1"/>
    </source>
</evidence>